<evidence type="ECO:0000313" key="18">
    <source>
        <dbReference type="Proteomes" id="UP000256695"/>
    </source>
</evidence>
<dbReference type="PROSITE" id="PS50109">
    <property type="entry name" value="HIS_KIN"/>
    <property type="match status" value="1"/>
</dbReference>
<evidence type="ECO:0000259" key="15">
    <source>
        <dbReference type="PROSITE" id="PS50109"/>
    </source>
</evidence>
<feature type="domain" description="Histidine kinase" evidence="15">
    <location>
        <begin position="210"/>
        <end position="406"/>
    </location>
</feature>
<evidence type="ECO:0000256" key="2">
    <source>
        <dbReference type="ARBA" id="ARBA00004651"/>
    </source>
</evidence>
<dbReference type="GO" id="GO:0005886">
    <property type="term" value="C:plasma membrane"/>
    <property type="evidence" value="ECO:0007669"/>
    <property type="project" value="UniProtKB-SubCell"/>
</dbReference>
<dbReference type="InterPro" id="IPR003660">
    <property type="entry name" value="HAMP_dom"/>
</dbReference>
<evidence type="ECO:0000256" key="13">
    <source>
        <dbReference type="ARBA" id="ARBA00023136"/>
    </source>
</evidence>
<dbReference type="GO" id="GO:0005524">
    <property type="term" value="F:ATP binding"/>
    <property type="evidence" value="ECO:0007669"/>
    <property type="project" value="UniProtKB-KW"/>
</dbReference>
<evidence type="ECO:0000256" key="12">
    <source>
        <dbReference type="ARBA" id="ARBA00023012"/>
    </source>
</evidence>
<keyword evidence="8" id="KW-0547">Nucleotide-binding</keyword>
<feature type="transmembrane region" description="Helical" evidence="14">
    <location>
        <begin position="6"/>
        <end position="26"/>
    </location>
</feature>
<keyword evidence="9" id="KW-0418">Kinase</keyword>
<evidence type="ECO:0000256" key="1">
    <source>
        <dbReference type="ARBA" id="ARBA00000085"/>
    </source>
</evidence>
<dbReference type="PANTHER" id="PTHR45528:SF1">
    <property type="entry name" value="SENSOR HISTIDINE KINASE CPXA"/>
    <property type="match status" value="1"/>
</dbReference>
<gene>
    <name evidence="17" type="ORF">CQA57_04805</name>
</gene>
<dbReference type="InterPro" id="IPR003661">
    <property type="entry name" value="HisK_dim/P_dom"/>
</dbReference>
<evidence type="ECO:0000313" key="17">
    <source>
        <dbReference type="EMBL" id="RDU73505.1"/>
    </source>
</evidence>
<evidence type="ECO:0000256" key="11">
    <source>
        <dbReference type="ARBA" id="ARBA00022989"/>
    </source>
</evidence>
<dbReference type="InterPro" id="IPR050398">
    <property type="entry name" value="HssS/ArlS-like"/>
</dbReference>
<keyword evidence="12" id="KW-0902">Two-component regulatory system</keyword>
<dbReference type="InterPro" id="IPR005467">
    <property type="entry name" value="His_kinase_dom"/>
</dbReference>
<evidence type="ECO:0000256" key="5">
    <source>
        <dbReference type="ARBA" id="ARBA00022553"/>
    </source>
</evidence>
<dbReference type="AlphaFoldDB" id="A0A3D8J8J5"/>
<dbReference type="CDD" id="cd06225">
    <property type="entry name" value="HAMP"/>
    <property type="match status" value="1"/>
</dbReference>
<evidence type="ECO:0000256" key="10">
    <source>
        <dbReference type="ARBA" id="ARBA00022840"/>
    </source>
</evidence>
<dbReference type="Gene3D" id="3.30.565.10">
    <property type="entry name" value="Histidine kinase-like ATPase, C-terminal domain"/>
    <property type="match status" value="1"/>
</dbReference>
<keyword evidence="5" id="KW-0597">Phosphoprotein</keyword>
<evidence type="ECO:0000256" key="4">
    <source>
        <dbReference type="ARBA" id="ARBA00022475"/>
    </source>
</evidence>
<dbReference type="InterPro" id="IPR003594">
    <property type="entry name" value="HATPase_dom"/>
</dbReference>
<keyword evidence="13 14" id="KW-0472">Membrane</keyword>
<evidence type="ECO:0000256" key="7">
    <source>
        <dbReference type="ARBA" id="ARBA00022692"/>
    </source>
</evidence>
<dbReference type="GO" id="GO:0000155">
    <property type="term" value="F:phosphorelay sensor kinase activity"/>
    <property type="evidence" value="ECO:0007669"/>
    <property type="project" value="InterPro"/>
</dbReference>
<reference evidence="17 18" key="1">
    <citation type="submission" date="2018-04" db="EMBL/GenBank/DDBJ databases">
        <title>Novel Campyloabacter and Helicobacter Species and Strains.</title>
        <authorList>
            <person name="Mannion A.J."/>
            <person name="Shen Z."/>
            <person name="Fox J.G."/>
        </authorList>
    </citation>
    <scope>NUCLEOTIDE SEQUENCE [LARGE SCALE GENOMIC DNA]</scope>
    <source>
        <strain evidence="17 18">MIT 04-9362</strain>
    </source>
</reference>
<feature type="transmembrane region" description="Helical" evidence="14">
    <location>
        <begin position="129"/>
        <end position="150"/>
    </location>
</feature>
<dbReference type="SUPFAM" id="SSF47384">
    <property type="entry name" value="Homodimeric domain of signal transducing histidine kinase"/>
    <property type="match status" value="1"/>
</dbReference>
<evidence type="ECO:0000256" key="6">
    <source>
        <dbReference type="ARBA" id="ARBA00022679"/>
    </source>
</evidence>
<dbReference type="Gene3D" id="1.10.8.500">
    <property type="entry name" value="HAMP domain in histidine kinase"/>
    <property type="match status" value="1"/>
</dbReference>
<evidence type="ECO:0000259" key="16">
    <source>
        <dbReference type="PROSITE" id="PS50885"/>
    </source>
</evidence>
<keyword evidence="6" id="KW-0808">Transferase</keyword>
<dbReference type="EC" id="2.7.13.3" evidence="3"/>
<dbReference type="OrthoDB" id="9812241at2"/>
<dbReference type="InterPro" id="IPR036097">
    <property type="entry name" value="HisK_dim/P_sf"/>
</dbReference>
<dbReference type="SUPFAM" id="SSF158472">
    <property type="entry name" value="HAMP domain-like"/>
    <property type="match status" value="1"/>
</dbReference>
<proteinExistence type="predicted"/>
<feature type="domain" description="HAMP" evidence="16">
    <location>
        <begin position="150"/>
        <end position="202"/>
    </location>
</feature>
<dbReference type="Proteomes" id="UP000256695">
    <property type="component" value="Unassembled WGS sequence"/>
</dbReference>
<dbReference type="RefSeq" id="WP_115579097.1">
    <property type="nucleotide sequence ID" value="NZ_NXLX01000010.1"/>
</dbReference>
<dbReference type="CDD" id="cd00082">
    <property type="entry name" value="HisKA"/>
    <property type="match status" value="1"/>
</dbReference>
<comment type="caution">
    <text evidence="17">The sequence shown here is derived from an EMBL/GenBank/DDBJ whole genome shotgun (WGS) entry which is preliminary data.</text>
</comment>
<dbReference type="Gene3D" id="1.10.287.130">
    <property type="match status" value="1"/>
</dbReference>
<comment type="catalytic activity">
    <reaction evidence="1">
        <text>ATP + protein L-histidine = ADP + protein N-phospho-L-histidine.</text>
        <dbReference type="EC" id="2.7.13.3"/>
    </reaction>
</comment>
<accession>A0A3D8J8J5</accession>
<dbReference type="Pfam" id="PF02518">
    <property type="entry name" value="HATPase_c"/>
    <property type="match status" value="1"/>
</dbReference>
<evidence type="ECO:0000256" key="8">
    <source>
        <dbReference type="ARBA" id="ARBA00022741"/>
    </source>
</evidence>
<dbReference type="SMART" id="SM00387">
    <property type="entry name" value="HATPase_c"/>
    <property type="match status" value="1"/>
</dbReference>
<dbReference type="SUPFAM" id="SSF55874">
    <property type="entry name" value="ATPase domain of HSP90 chaperone/DNA topoisomerase II/histidine kinase"/>
    <property type="match status" value="1"/>
</dbReference>
<dbReference type="PANTHER" id="PTHR45528">
    <property type="entry name" value="SENSOR HISTIDINE KINASE CPXA"/>
    <property type="match status" value="1"/>
</dbReference>
<keyword evidence="7 14" id="KW-0812">Transmembrane</keyword>
<dbReference type="EMBL" id="NXLX01000010">
    <property type="protein sequence ID" value="RDU73505.1"/>
    <property type="molecule type" value="Genomic_DNA"/>
</dbReference>
<sequence>MFIKSIKVQVILAFLFASIFLFVIAMKVNRLVLDRQSEYLKDETFLFIDTIMPSYENGDMQSIQAFAEKFNYQIVPQVPEKIDVIYHKENKDIKVKIFENKRYTGALIYYHNNSLIVIKNNYLSFWDKYGLQLFILPVFLILTLLVGIFFSALNTLSKIRDGVEEVARGNHDFEIQNDRQDEIGDLVETFKKAKDIIAKILKGRELILRSLGHELKTPLAKMKLFLALKEPKNEDDIKMQKYVNELQKISENILELERINSGNLILEQNNFLSETLLLEALNGFEDEQEKIIFNIKENYLIKNDLRLLVVVIKNLIDNGLKYAADGKIYIECYKHLLTFKNKGEPLKYDISYYLEPFYRDDRHHAILGHGLGLSIISEIIKILKLSFEYKYQDGYHHFIVNLQSKE</sequence>
<dbReference type="PROSITE" id="PS50885">
    <property type="entry name" value="HAMP"/>
    <property type="match status" value="1"/>
</dbReference>
<protein>
    <recommendedName>
        <fullName evidence="3">histidine kinase</fullName>
        <ecNumber evidence="3">2.7.13.3</ecNumber>
    </recommendedName>
</protein>
<evidence type="ECO:0000256" key="14">
    <source>
        <dbReference type="SAM" id="Phobius"/>
    </source>
</evidence>
<dbReference type="InterPro" id="IPR036890">
    <property type="entry name" value="HATPase_C_sf"/>
</dbReference>
<evidence type="ECO:0000256" key="3">
    <source>
        <dbReference type="ARBA" id="ARBA00012438"/>
    </source>
</evidence>
<keyword evidence="10" id="KW-0067">ATP-binding</keyword>
<keyword evidence="4" id="KW-1003">Cell membrane</keyword>
<dbReference type="CDD" id="cd00075">
    <property type="entry name" value="HATPase"/>
    <property type="match status" value="1"/>
</dbReference>
<keyword evidence="18" id="KW-1185">Reference proteome</keyword>
<keyword evidence="11 14" id="KW-1133">Transmembrane helix</keyword>
<evidence type="ECO:0000256" key="9">
    <source>
        <dbReference type="ARBA" id="ARBA00022777"/>
    </source>
</evidence>
<name>A0A3D8J8J5_9HELI</name>
<comment type="subcellular location">
    <subcellularLocation>
        <location evidence="2">Cell membrane</location>
        <topology evidence="2">Multi-pass membrane protein</topology>
    </subcellularLocation>
</comment>
<organism evidence="17 18">
    <name type="scientific">Helicobacter anseris</name>
    <dbReference type="NCBI Taxonomy" id="375926"/>
    <lineage>
        <taxon>Bacteria</taxon>
        <taxon>Pseudomonadati</taxon>
        <taxon>Campylobacterota</taxon>
        <taxon>Epsilonproteobacteria</taxon>
        <taxon>Campylobacterales</taxon>
        <taxon>Helicobacteraceae</taxon>
        <taxon>Helicobacter</taxon>
    </lineage>
</organism>